<comment type="caution">
    <text evidence="1">The sequence shown here is derived from an EMBL/GenBank/DDBJ whole genome shotgun (WGS) entry which is preliminary data.</text>
</comment>
<dbReference type="OrthoDB" id="291697at2"/>
<name>A0A5C5VB94_9BACT</name>
<proteinExistence type="predicted"/>
<keyword evidence="2" id="KW-1185">Reference proteome</keyword>
<evidence type="ECO:0000313" key="1">
    <source>
        <dbReference type="EMBL" id="TWT35280.1"/>
    </source>
</evidence>
<dbReference type="Proteomes" id="UP000316714">
    <property type="component" value="Unassembled WGS sequence"/>
</dbReference>
<dbReference type="EMBL" id="SIHJ01000001">
    <property type="protein sequence ID" value="TWT35280.1"/>
    <property type="molecule type" value="Genomic_DNA"/>
</dbReference>
<evidence type="ECO:0000313" key="2">
    <source>
        <dbReference type="Proteomes" id="UP000316714"/>
    </source>
</evidence>
<protein>
    <recommendedName>
        <fullName evidence="3">Carboxypeptidase regulatory-like domain-containing protein</fullName>
    </recommendedName>
</protein>
<evidence type="ECO:0008006" key="3">
    <source>
        <dbReference type="Google" id="ProtNLM"/>
    </source>
</evidence>
<dbReference type="AlphaFoldDB" id="A0A5C5VB94"/>
<gene>
    <name evidence="1" type="ORF">KOR34_01680</name>
</gene>
<accession>A0A5C5VB94</accession>
<sequence>MTTHTALVISLLAGTFAVGCRPDDALSVVSGVVTVDGQPAERGAISIIPLQDDSRRAGVEIQAGRYELRAPRGPAKVVIRVPRVIGQAPSNDPNRAPRPIMEESLPARFNSNSELEIDVQPGASVHNFDLTSV</sequence>
<reference evidence="1 2" key="1">
    <citation type="submission" date="2019-02" db="EMBL/GenBank/DDBJ databases">
        <title>Deep-cultivation of Planctomycetes and their phenomic and genomic characterization uncovers novel biology.</title>
        <authorList>
            <person name="Wiegand S."/>
            <person name="Jogler M."/>
            <person name="Boedeker C."/>
            <person name="Pinto D."/>
            <person name="Vollmers J."/>
            <person name="Rivas-Marin E."/>
            <person name="Kohn T."/>
            <person name="Peeters S.H."/>
            <person name="Heuer A."/>
            <person name="Rast P."/>
            <person name="Oberbeckmann S."/>
            <person name="Bunk B."/>
            <person name="Jeske O."/>
            <person name="Meyerdierks A."/>
            <person name="Storesund J.E."/>
            <person name="Kallscheuer N."/>
            <person name="Luecker S."/>
            <person name="Lage O.M."/>
            <person name="Pohl T."/>
            <person name="Merkel B.J."/>
            <person name="Hornburger P."/>
            <person name="Mueller R.-W."/>
            <person name="Bruemmer F."/>
            <person name="Labrenz M."/>
            <person name="Spormann A.M."/>
            <person name="Op Den Camp H."/>
            <person name="Overmann J."/>
            <person name="Amann R."/>
            <person name="Jetten M.S.M."/>
            <person name="Mascher T."/>
            <person name="Medema M.H."/>
            <person name="Devos D.P."/>
            <person name="Kaster A.-K."/>
            <person name="Ovreas L."/>
            <person name="Rohde M."/>
            <person name="Galperin M.Y."/>
            <person name="Jogler C."/>
        </authorList>
    </citation>
    <scope>NUCLEOTIDE SEQUENCE [LARGE SCALE GENOMIC DNA]</scope>
    <source>
        <strain evidence="1 2">KOR34</strain>
    </source>
</reference>
<dbReference type="RefSeq" id="WP_146561328.1">
    <property type="nucleotide sequence ID" value="NZ_SIHJ01000001.1"/>
</dbReference>
<organism evidence="1 2">
    <name type="scientific">Posidoniimonas corsicana</name>
    <dbReference type="NCBI Taxonomy" id="1938618"/>
    <lineage>
        <taxon>Bacteria</taxon>
        <taxon>Pseudomonadati</taxon>
        <taxon>Planctomycetota</taxon>
        <taxon>Planctomycetia</taxon>
        <taxon>Pirellulales</taxon>
        <taxon>Lacipirellulaceae</taxon>
        <taxon>Posidoniimonas</taxon>
    </lineage>
</organism>